<feature type="binding site" evidence="1">
    <location>
        <position position="214"/>
    </location>
    <ligand>
        <name>Mg(2+)</name>
        <dbReference type="ChEBI" id="CHEBI:18420"/>
        <label>1</label>
        <note>catalytic</note>
    </ligand>
</feature>
<keyword evidence="1" id="KW-0479">Metal-binding</keyword>
<feature type="binding site" evidence="1">
    <location>
        <position position="67"/>
    </location>
    <ligand>
        <name>Mg(2+)</name>
        <dbReference type="ChEBI" id="CHEBI:18420"/>
        <label>1</label>
        <note>catalytic</note>
    </ligand>
</feature>
<dbReference type="Gene3D" id="3.30.540.10">
    <property type="entry name" value="Fructose-1,6-Bisphosphatase, subunit A, domain 1"/>
    <property type="match status" value="1"/>
</dbReference>
<gene>
    <name evidence="2" type="ORF">B9J98_05100</name>
</gene>
<dbReference type="PANTHER" id="PTHR20854:SF4">
    <property type="entry name" value="INOSITOL-1-MONOPHOSPHATASE-RELATED"/>
    <property type="match status" value="1"/>
</dbReference>
<dbReference type="AlphaFoldDB" id="A0A2R7Y4V8"/>
<comment type="caution">
    <text evidence="2">The sequence shown here is derived from an EMBL/GenBank/DDBJ whole genome shotgun (WGS) entry which is preliminary data.</text>
</comment>
<dbReference type="GO" id="GO:0008934">
    <property type="term" value="F:inositol monophosphate 1-phosphatase activity"/>
    <property type="evidence" value="ECO:0007669"/>
    <property type="project" value="TreeGrafter"/>
</dbReference>
<evidence type="ECO:0000256" key="1">
    <source>
        <dbReference type="PIRSR" id="PIRSR600760-2"/>
    </source>
</evidence>
<evidence type="ECO:0000313" key="2">
    <source>
        <dbReference type="EMBL" id="PUA31872.1"/>
    </source>
</evidence>
<feature type="binding site" evidence="1">
    <location>
        <position position="85"/>
    </location>
    <ligand>
        <name>Mg(2+)</name>
        <dbReference type="ChEBI" id="CHEBI:18420"/>
        <label>1</label>
        <note>catalytic</note>
    </ligand>
</feature>
<dbReference type="PRINTS" id="PR00377">
    <property type="entry name" value="IMPHPHTASES"/>
</dbReference>
<reference evidence="2 3" key="1">
    <citation type="submission" date="2017-04" db="EMBL/GenBank/DDBJ databases">
        <title>Draft Aigarchaeota genome from a New Zealand hot spring.</title>
        <authorList>
            <person name="Reysenbach A.-L."/>
            <person name="Donaho J.A."/>
            <person name="Gerhart J."/>
            <person name="Kelley J.F."/>
            <person name="Kouba K."/>
            <person name="Podar M."/>
            <person name="Stott M."/>
        </authorList>
    </citation>
    <scope>NUCLEOTIDE SEQUENCE [LARGE SCALE GENOMIC DNA]</scope>
    <source>
        <strain evidence="2">NZ13_MG1</strain>
    </source>
</reference>
<feature type="binding site" evidence="1">
    <location>
        <position position="88"/>
    </location>
    <ligand>
        <name>Mg(2+)</name>
        <dbReference type="ChEBI" id="CHEBI:18420"/>
        <label>1</label>
        <note>catalytic</note>
    </ligand>
</feature>
<dbReference type="InterPro" id="IPR000760">
    <property type="entry name" value="Inositol_monophosphatase-like"/>
</dbReference>
<dbReference type="EMBL" id="NDWU01000012">
    <property type="protein sequence ID" value="PUA31872.1"/>
    <property type="molecule type" value="Genomic_DNA"/>
</dbReference>
<proteinExistence type="predicted"/>
<dbReference type="Pfam" id="PF00459">
    <property type="entry name" value="Inositol_P"/>
    <property type="match status" value="1"/>
</dbReference>
<dbReference type="SUPFAM" id="SSF56655">
    <property type="entry name" value="Carbohydrate phosphatase"/>
    <property type="match status" value="1"/>
</dbReference>
<name>A0A2R7Y4V8_9ARCH</name>
<dbReference type="PANTHER" id="PTHR20854">
    <property type="entry name" value="INOSITOL MONOPHOSPHATASE"/>
    <property type="match status" value="1"/>
</dbReference>
<keyword evidence="1" id="KW-0460">Magnesium</keyword>
<dbReference type="GO" id="GO:0046872">
    <property type="term" value="F:metal ion binding"/>
    <property type="evidence" value="ECO:0007669"/>
    <property type="project" value="UniProtKB-KW"/>
</dbReference>
<dbReference type="Gene3D" id="3.40.190.80">
    <property type="match status" value="1"/>
</dbReference>
<sequence length="272" mass="28936">MGKRLGLEIIKRALEAAKVAVNGLEEKGKDLGVGAYGDVSTVSDVASERAIVEVLMGGLPGVTIVSEEAGVLGNVDKPEYLAIVDPVDGTVNLKRGLPFYSAAIAISKGKRFSDIIAAGIIDLVSGDLIMADERGVRFNDKAVTPSGVDALRDAVISFDLKVFKHGGVLSAFAERVASRARYARFMGSAALETAYVACGRLDCFLALDGVRVVDMAAAAYIVMRAGGIVKCLDGPLDSLDLLYRGDVRYIAVANERLLRELLEILDTQTKER</sequence>
<comment type="cofactor">
    <cofactor evidence="1">
        <name>Mg(2+)</name>
        <dbReference type="ChEBI" id="CHEBI:18420"/>
    </cofactor>
</comment>
<evidence type="ECO:0000313" key="3">
    <source>
        <dbReference type="Proteomes" id="UP000244066"/>
    </source>
</evidence>
<organism evidence="2 3">
    <name type="scientific">Candidatus Terraquivivens tikiterensis</name>
    <dbReference type="NCBI Taxonomy" id="1980982"/>
    <lineage>
        <taxon>Archaea</taxon>
        <taxon>Nitrososphaerota</taxon>
        <taxon>Candidatus Wolframiiraptoraceae</taxon>
        <taxon>Candidatus Terraquivivens</taxon>
    </lineage>
</organism>
<protein>
    <recommendedName>
        <fullName evidence="4">Inositol monophosphatase</fullName>
    </recommendedName>
</protein>
<dbReference type="Proteomes" id="UP000244066">
    <property type="component" value="Unassembled WGS sequence"/>
</dbReference>
<dbReference type="GO" id="GO:0007165">
    <property type="term" value="P:signal transduction"/>
    <property type="evidence" value="ECO:0007669"/>
    <property type="project" value="TreeGrafter"/>
</dbReference>
<accession>A0A2R7Y4V8</accession>
<dbReference type="GO" id="GO:0006020">
    <property type="term" value="P:inositol metabolic process"/>
    <property type="evidence" value="ECO:0007669"/>
    <property type="project" value="TreeGrafter"/>
</dbReference>
<evidence type="ECO:0008006" key="4">
    <source>
        <dbReference type="Google" id="ProtNLM"/>
    </source>
</evidence>